<dbReference type="Pfam" id="PF00196">
    <property type="entry name" value="GerE"/>
    <property type="match status" value="1"/>
</dbReference>
<dbReference type="GO" id="GO:0003677">
    <property type="term" value="F:DNA binding"/>
    <property type="evidence" value="ECO:0007669"/>
    <property type="project" value="UniProtKB-KW"/>
</dbReference>
<evidence type="ECO:0000313" key="3">
    <source>
        <dbReference type="EMBL" id="CDG47450.1"/>
    </source>
</evidence>
<name>A0A068RAI2_9GAMM</name>
<dbReference type="OrthoDB" id="6623657at2"/>
<evidence type="ECO:0000259" key="2">
    <source>
        <dbReference type="PROSITE" id="PS50043"/>
    </source>
</evidence>
<dbReference type="AlphaFoldDB" id="A0A068RAI2"/>
<dbReference type="RefSeq" id="WP_061770016.1">
    <property type="nucleotide sequence ID" value="NZ_FR904231.1"/>
</dbReference>
<keyword evidence="1" id="KW-0238">DNA-binding</keyword>
<feature type="domain" description="HTH luxR-type" evidence="2">
    <location>
        <begin position="124"/>
        <end position="189"/>
    </location>
</feature>
<reference evidence="3" key="1">
    <citation type="submission" date="2013-06" db="EMBL/GenBank/DDBJ databases">
        <authorList>
            <person name="Mazano-Marin A."/>
        </authorList>
    </citation>
    <scope>NUCLEOTIDE SEQUENCE</scope>
    <source>
        <strain evidence="3">SCt-VLC</strain>
    </source>
</reference>
<evidence type="ECO:0000256" key="1">
    <source>
        <dbReference type="ARBA" id="ARBA00023125"/>
    </source>
</evidence>
<sequence length="208" mass="24089">MKLLAVDACCFTQVGIASYYADSGFASVKCCHSIEQAMPLLTNFQASHILVNLTNYCRYNRDNAQLQAFKAASQSALSFIYLDTPYPYNKTPMRIADKVFLFNKSVLPVTLRTLLENPFPLLGDDGQHSLFSPQELMVMEYWMAEIPNYRVARKLQISSHTVYVHKRHITEKINTRNRLEFYSLYNVLRYFYPPSTQKKSMPFTLLRV</sequence>
<dbReference type="Gene3D" id="1.10.10.10">
    <property type="entry name" value="Winged helix-like DNA-binding domain superfamily/Winged helix DNA-binding domain"/>
    <property type="match status" value="1"/>
</dbReference>
<dbReference type="GO" id="GO:0006355">
    <property type="term" value="P:regulation of DNA-templated transcription"/>
    <property type="evidence" value="ECO:0007669"/>
    <property type="project" value="InterPro"/>
</dbReference>
<organism evidence="3">
    <name type="scientific">Serratia symbiotica SCt-VLC</name>
    <dbReference type="NCBI Taxonomy" id="1347341"/>
    <lineage>
        <taxon>Bacteria</taxon>
        <taxon>Pseudomonadati</taxon>
        <taxon>Pseudomonadota</taxon>
        <taxon>Gammaproteobacteria</taxon>
        <taxon>Enterobacterales</taxon>
        <taxon>Yersiniaceae</taxon>
        <taxon>Serratia</taxon>
        <taxon>Serratia symbiotica</taxon>
    </lineage>
</organism>
<gene>
    <name evidence="3" type="primary">rcsA</name>
    <name evidence="3" type="ORF">SCTVLC_0695</name>
</gene>
<reference evidence="3" key="2">
    <citation type="journal article" date="2014" name="Genome Biol. Evol.">
        <title>Settling down: the genome of Serratia symbiotica from the aphid Cinara tujafilina zooms in on the process of accommodation to a cooperative intracellular life.</title>
        <authorList>
            <person name="Manzano-Marin A."/>
            <person name="Latorre A."/>
        </authorList>
    </citation>
    <scope>NUCLEOTIDE SEQUENCE</scope>
    <source>
        <strain evidence="3">SCt-VLC</strain>
    </source>
</reference>
<dbReference type="EMBL" id="FR904231">
    <property type="protein sequence ID" value="CDG47450.1"/>
    <property type="molecule type" value="Genomic_DNA"/>
</dbReference>
<dbReference type="InterPro" id="IPR000792">
    <property type="entry name" value="Tscrpt_reg_LuxR_C"/>
</dbReference>
<dbReference type="PROSITE" id="PS50043">
    <property type="entry name" value="HTH_LUXR_2"/>
    <property type="match status" value="1"/>
</dbReference>
<dbReference type="InterPro" id="IPR036388">
    <property type="entry name" value="WH-like_DNA-bd_sf"/>
</dbReference>
<dbReference type="InterPro" id="IPR016032">
    <property type="entry name" value="Sig_transdc_resp-reg_C-effctor"/>
</dbReference>
<proteinExistence type="predicted"/>
<protein>
    <submittedName>
        <fullName evidence="3">Putative Colanic acid capsular biosynthesis activation protein A</fullName>
    </submittedName>
</protein>
<dbReference type="SUPFAM" id="SSF46894">
    <property type="entry name" value="C-terminal effector domain of the bipartite response regulators"/>
    <property type="match status" value="1"/>
</dbReference>
<accession>A0A068RAI2</accession>
<dbReference type="SMART" id="SM00421">
    <property type="entry name" value="HTH_LUXR"/>
    <property type="match status" value="1"/>
</dbReference>